<dbReference type="InterPro" id="IPR037523">
    <property type="entry name" value="VOC_core"/>
</dbReference>
<reference evidence="2 3" key="1">
    <citation type="submission" date="2023-12" db="EMBL/GenBank/DDBJ databases">
        <title>Whole-genome sequencing of halo(alkali)philic microorganisms from hypersaline lakes.</title>
        <authorList>
            <person name="Sorokin D.Y."/>
            <person name="Merkel A.Y."/>
            <person name="Messina E."/>
            <person name="Yakimov M."/>
        </authorList>
    </citation>
    <scope>NUCLEOTIDE SEQUENCE [LARGE SCALE GENOMIC DNA]</scope>
    <source>
        <strain evidence="2 3">AB-CW1</strain>
    </source>
</reference>
<evidence type="ECO:0000313" key="3">
    <source>
        <dbReference type="Proteomes" id="UP001302316"/>
    </source>
</evidence>
<keyword evidence="3" id="KW-1185">Reference proteome</keyword>
<dbReference type="PANTHER" id="PTHR39434">
    <property type="match status" value="1"/>
</dbReference>
<dbReference type="EMBL" id="JAYGII010000006">
    <property type="protein sequence ID" value="MEA5445051.1"/>
    <property type="molecule type" value="Genomic_DNA"/>
</dbReference>
<evidence type="ECO:0000259" key="1">
    <source>
        <dbReference type="PROSITE" id="PS51819"/>
    </source>
</evidence>
<dbReference type="PANTHER" id="PTHR39434:SF1">
    <property type="entry name" value="VOC DOMAIN-CONTAINING PROTEIN"/>
    <property type="match status" value="1"/>
</dbReference>
<evidence type="ECO:0000313" key="2">
    <source>
        <dbReference type="EMBL" id="MEA5445051.1"/>
    </source>
</evidence>
<dbReference type="PROSITE" id="PS51819">
    <property type="entry name" value="VOC"/>
    <property type="match status" value="1"/>
</dbReference>
<dbReference type="Proteomes" id="UP001302316">
    <property type="component" value="Unassembled WGS sequence"/>
</dbReference>
<gene>
    <name evidence="2" type="ORF">VCB98_04360</name>
</gene>
<dbReference type="Gene3D" id="3.10.180.10">
    <property type="entry name" value="2,3-Dihydroxybiphenyl 1,2-Dioxygenase, domain 1"/>
    <property type="match status" value="1"/>
</dbReference>
<organism evidence="2 3">
    <name type="scientific">Natronospira elongata</name>
    <dbReference type="NCBI Taxonomy" id="3110268"/>
    <lineage>
        <taxon>Bacteria</taxon>
        <taxon>Pseudomonadati</taxon>
        <taxon>Pseudomonadota</taxon>
        <taxon>Gammaproteobacteria</taxon>
        <taxon>Natronospirales</taxon>
        <taxon>Natronospiraceae</taxon>
        <taxon>Natronospira</taxon>
    </lineage>
</organism>
<sequence length="141" mass="16027">MTANPVPFHLAFPVRDIDSTRRFYEETLGCSVGRQAERWVDFDFFGHQLSAHVSESAEVEAHNSVDGDAVPVRHFGAVLPWPRWEALADKLRQQGVEFLIPPRIRFQGEAGEQGTFFIRDPSGNALEFKSFKHPERLFSQG</sequence>
<proteinExistence type="predicted"/>
<dbReference type="CDD" id="cd08357">
    <property type="entry name" value="VOC_like"/>
    <property type="match status" value="1"/>
</dbReference>
<accession>A0AAP6JDL5</accession>
<dbReference type="RefSeq" id="WP_346050682.1">
    <property type="nucleotide sequence ID" value="NZ_JAYGII010000006.1"/>
</dbReference>
<name>A0AAP6JDL5_9GAMM</name>
<dbReference type="InterPro" id="IPR004360">
    <property type="entry name" value="Glyas_Fos-R_dOase_dom"/>
</dbReference>
<dbReference type="Pfam" id="PF00903">
    <property type="entry name" value="Glyoxalase"/>
    <property type="match status" value="1"/>
</dbReference>
<dbReference type="InterPro" id="IPR029068">
    <property type="entry name" value="Glyas_Bleomycin-R_OHBP_Dase"/>
</dbReference>
<dbReference type="SUPFAM" id="SSF54593">
    <property type="entry name" value="Glyoxalase/Bleomycin resistance protein/Dihydroxybiphenyl dioxygenase"/>
    <property type="match status" value="1"/>
</dbReference>
<feature type="domain" description="VOC" evidence="1">
    <location>
        <begin position="6"/>
        <end position="131"/>
    </location>
</feature>
<comment type="caution">
    <text evidence="2">The sequence shown here is derived from an EMBL/GenBank/DDBJ whole genome shotgun (WGS) entry which is preliminary data.</text>
</comment>
<dbReference type="AlphaFoldDB" id="A0AAP6JDL5"/>
<protein>
    <submittedName>
        <fullName evidence="2">VOC family protein</fullName>
    </submittedName>
</protein>